<sequence length="160" mass="18201">RESLKRQMELYAGAKILIFSEGSAVHGRQLLGRFQQKILILSRRPNFEIAQTMLEPRCSDLEYVLPITDFAAPIKITGARMRPSGISFYDLDTLFSTFARHGVALAEQWDSEAYKLKAAQDAAAWYGRIISNSSIDQEKSRRVIQPVFEKQGMDIFSDRP</sequence>
<protein>
    <submittedName>
        <fullName evidence="1">Uncharacterized protein</fullName>
    </submittedName>
</protein>
<name>A0ABV7UB33_9RHOB</name>
<feature type="non-terminal residue" evidence="1">
    <location>
        <position position="1"/>
    </location>
</feature>
<gene>
    <name evidence="1" type="ORF">ACFOM8_22015</name>
</gene>
<evidence type="ECO:0000313" key="1">
    <source>
        <dbReference type="EMBL" id="MFC3632091.1"/>
    </source>
</evidence>
<dbReference type="RefSeq" id="WP_377764538.1">
    <property type="nucleotide sequence ID" value="NZ_JBHRXY010000069.1"/>
</dbReference>
<proteinExistence type="predicted"/>
<keyword evidence="2" id="KW-1185">Reference proteome</keyword>
<dbReference type="Proteomes" id="UP001595539">
    <property type="component" value="Unassembled WGS sequence"/>
</dbReference>
<evidence type="ECO:0000313" key="2">
    <source>
        <dbReference type="Proteomes" id="UP001595539"/>
    </source>
</evidence>
<comment type="caution">
    <text evidence="1">The sequence shown here is derived from an EMBL/GenBank/DDBJ whole genome shotgun (WGS) entry which is preliminary data.</text>
</comment>
<accession>A0ABV7UB33</accession>
<organism evidence="1 2">
    <name type="scientific">Paracoccus angustae</name>
    <dbReference type="NCBI Taxonomy" id="1671480"/>
    <lineage>
        <taxon>Bacteria</taxon>
        <taxon>Pseudomonadati</taxon>
        <taxon>Pseudomonadota</taxon>
        <taxon>Alphaproteobacteria</taxon>
        <taxon>Rhodobacterales</taxon>
        <taxon>Paracoccaceae</taxon>
        <taxon>Paracoccus</taxon>
    </lineage>
</organism>
<dbReference type="EMBL" id="JBHRXY010000069">
    <property type="protein sequence ID" value="MFC3632091.1"/>
    <property type="molecule type" value="Genomic_DNA"/>
</dbReference>
<reference evidence="2" key="1">
    <citation type="journal article" date="2019" name="Int. J. Syst. Evol. Microbiol.">
        <title>The Global Catalogue of Microorganisms (GCM) 10K type strain sequencing project: providing services to taxonomists for standard genome sequencing and annotation.</title>
        <authorList>
            <consortium name="The Broad Institute Genomics Platform"/>
            <consortium name="The Broad Institute Genome Sequencing Center for Infectious Disease"/>
            <person name="Wu L."/>
            <person name="Ma J."/>
        </authorList>
    </citation>
    <scope>NUCLEOTIDE SEQUENCE [LARGE SCALE GENOMIC DNA]</scope>
    <source>
        <strain evidence="2">KCTC 42473</strain>
    </source>
</reference>